<accession>A0A0S2FDU6</accession>
<protein>
    <submittedName>
        <fullName evidence="2">Histidine phosphatase super family protein</fullName>
    </submittedName>
</protein>
<dbReference type="SMART" id="SM00855">
    <property type="entry name" value="PGAM"/>
    <property type="match status" value="1"/>
</dbReference>
<dbReference type="InterPro" id="IPR029033">
    <property type="entry name" value="His_PPase_superfam"/>
</dbReference>
<reference evidence="2 3" key="1">
    <citation type="journal article" date="2015" name="BMC Genomics">
        <title>Comparative genomics and metabolic profiling of the genus Lysobacter.</title>
        <authorList>
            <person name="de Bruijn I."/>
            <person name="Cheng X."/>
            <person name="de Jager V."/>
            <person name="Exposito R.G."/>
            <person name="Watrous J."/>
            <person name="Patel N."/>
            <person name="Postma J."/>
            <person name="Dorrestein P.C."/>
            <person name="Kobayashi D."/>
            <person name="Raaijmakers J.M."/>
        </authorList>
    </citation>
    <scope>NUCLEOTIDE SEQUENCE [LARGE SCALE GENOMIC DNA]</scope>
    <source>
        <strain evidence="2 3">76</strain>
    </source>
</reference>
<gene>
    <name evidence="2" type="ORF">LA76x_3579</name>
</gene>
<dbReference type="Gene3D" id="3.40.50.1240">
    <property type="entry name" value="Phosphoglycerate mutase-like"/>
    <property type="match status" value="1"/>
</dbReference>
<dbReference type="eggNOG" id="COG0406">
    <property type="taxonomic scope" value="Bacteria"/>
</dbReference>
<proteinExistence type="predicted"/>
<dbReference type="InterPro" id="IPR013078">
    <property type="entry name" value="His_Pase_superF_clade-1"/>
</dbReference>
<dbReference type="PROSITE" id="PS51257">
    <property type="entry name" value="PROKAR_LIPOPROTEIN"/>
    <property type="match status" value="1"/>
</dbReference>
<evidence type="ECO:0000313" key="3">
    <source>
        <dbReference type="Proteomes" id="UP000060787"/>
    </source>
</evidence>
<sequence>MRSITCTAALALSLALGGCATRPAEPETLLTYVIVRHAEKSADDPRDPSLSEAGQARAERLAASLAKAPMRAVYATEYRRTQQTGEPTARAHGLTMTRYDAKQAAAEFASALRRDHRDGTVLVVGHSNTAPAIAAALCACEVAPMPETEFDRRMVVRIDAQGRTSFEQTQDR</sequence>
<evidence type="ECO:0000256" key="1">
    <source>
        <dbReference type="SAM" id="SignalP"/>
    </source>
</evidence>
<dbReference type="EMBL" id="CP011129">
    <property type="protein sequence ID" value="ALN81701.1"/>
    <property type="molecule type" value="Genomic_DNA"/>
</dbReference>
<name>A0A0S2FDU6_LYSAN</name>
<dbReference type="RefSeq" id="WP_057918663.1">
    <property type="nucleotide sequence ID" value="NZ_CP011129.1"/>
</dbReference>
<dbReference type="AlphaFoldDB" id="A0A0S2FDU6"/>
<dbReference type="Proteomes" id="UP000060787">
    <property type="component" value="Chromosome"/>
</dbReference>
<organism evidence="2 3">
    <name type="scientific">Lysobacter antibioticus</name>
    <dbReference type="NCBI Taxonomy" id="84531"/>
    <lineage>
        <taxon>Bacteria</taxon>
        <taxon>Pseudomonadati</taxon>
        <taxon>Pseudomonadota</taxon>
        <taxon>Gammaproteobacteria</taxon>
        <taxon>Lysobacterales</taxon>
        <taxon>Lysobacteraceae</taxon>
        <taxon>Lysobacter</taxon>
    </lineage>
</organism>
<feature type="chain" id="PRO_5006596900" evidence="1">
    <location>
        <begin position="25"/>
        <end position="172"/>
    </location>
</feature>
<keyword evidence="1" id="KW-0732">Signal</keyword>
<keyword evidence="3" id="KW-1185">Reference proteome</keyword>
<dbReference type="Pfam" id="PF00300">
    <property type="entry name" value="His_Phos_1"/>
    <property type="match status" value="1"/>
</dbReference>
<evidence type="ECO:0000313" key="2">
    <source>
        <dbReference type="EMBL" id="ALN81701.1"/>
    </source>
</evidence>
<dbReference type="CDD" id="cd07067">
    <property type="entry name" value="HP_PGM_like"/>
    <property type="match status" value="1"/>
</dbReference>
<dbReference type="KEGG" id="lab:LA76x_3579"/>
<feature type="signal peptide" evidence="1">
    <location>
        <begin position="1"/>
        <end position="24"/>
    </location>
</feature>
<dbReference type="SUPFAM" id="SSF53254">
    <property type="entry name" value="Phosphoglycerate mutase-like"/>
    <property type="match status" value="1"/>
</dbReference>
<dbReference type="STRING" id="84531.LA76x_3579"/>
<dbReference type="PATRIC" id="fig|84531.8.peg.3595"/>